<dbReference type="EMBL" id="CADCWK010000003">
    <property type="protein sequence ID" value="CAA9541296.1"/>
    <property type="molecule type" value="Genomic_DNA"/>
</dbReference>
<organism evidence="1">
    <name type="scientific">uncultured Thermomicrobiales bacterium</name>
    <dbReference type="NCBI Taxonomy" id="1645740"/>
    <lineage>
        <taxon>Bacteria</taxon>
        <taxon>Pseudomonadati</taxon>
        <taxon>Thermomicrobiota</taxon>
        <taxon>Thermomicrobia</taxon>
        <taxon>Thermomicrobiales</taxon>
        <taxon>environmental samples</taxon>
    </lineage>
</organism>
<reference evidence="1" key="1">
    <citation type="submission" date="2020-02" db="EMBL/GenBank/DDBJ databases">
        <authorList>
            <person name="Meier V. D."/>
        </authorList>
    </citation>
    <scope>NUCLEOTIDE SEQUENCE</scope>
    <source>
        <strain evidence="1">AVDCRST_MAG33</strain>
    </source>
</reference>
<evidence type="ECO:0000313" key="1">
    <source>
        <dbReference type="EMBL" id="CAA9541296.1"/>
    </source>
</evidence>
<accession>A0A6J4U8C5</accession>
<name>A0A6J4U8C5_9BACT</name>
<protein>
    <submittedName>
        <fullName evidence="1">Uncharacterized protein</fullName>
    </submittedName>
</protein>
<proteinExistence type="predicted"/>
<dbReference type="AlphaFoldDB" id="A0A6J4U8C5"/>
<sequence>MGTRVGREMGRWIRHTANRSALSLRWVTVALLLVTSLLATGPVTAQAEGQYQGMADGLEWSVRWDTSDWEETGTGDAADLVLTGGASTVSFLADVLYGGDASDCVDGELANAIGTSSVEDSQPLEESDIDLGERDGDGRAWAGYALTSLDENGDEQTFATTVLCQTITDGESVLIVYHLVPLADLPDDADAVADLVAGIVIGEGDGPEPTAEPDDEVGIGADEDAGTYVSPSYGYSLSWDPGDWVVETDETIRSLDRDRLELFATDGSTQVFYEGSTEWDGDLDACVDGLIDEVVTDANSDDPIELATGTTVSEITEIDDPLTGDAFASGDGVASAGYSFNLAFEDGTDQDQFVIVDCVVLDEETGLLLGVSQIGLADDLGEDVRLRVVDVTETVRYAGE</sequence>
<gene>
    <name evidence="1" type="ORF">AVDCRST_MAG33-36</name>
</gene>